<dbReference type="AlphaFoldDB" id="A0A804R7J2"/>
<dbReference type="EnsemblPlants" id="Zm00001eb388120_T001">
    <property type="protein sequence ID" value="Zm00001eb388120_P001"/>
    <property type="gene ID" value="Zm00001eb388120"/>
</dbReference>
<dbReference type="InParanoid" id="A0A804R7J2"/>
<feature type="chain" id="PRO_5032856552" description="Secreted protein" evidence="1">
    <location>
        <begin position="27"/>
        <end position="165"/>
    </location>
</feature>
<accession>A0A804R7J2</accession>
<sequence length="165" mass="17644">MSSLPRPLLAFLLHATLLPPPTPVGQEPSCPLLLSLHLQQRPVEAPPWRRSFLCLSSVVLSHGALRVELGFYSSAPCSCSSSSPCARLLLHGFPSRTLQLAPSLFAAPSSDPVYFIASPSDSSSSWWPLIGSRLGRAPTPPIAGDGCRECPFLFPILAVALCSIR</sequence>
<evidence type="ECO:0000313" key="3">
    <source>
        <dbReference type="Proteomes" id="UP000007305"/>
    </source>
</evidence>
<reference evidence="2" key="2">
    <citation type="submission" date="2019-07" db="EMBL/GenBank/DDBJ databases">
        <authorList>
            <person name="Seetharam A."/>
            <person name="Woodhouse M."/>
            <person name="Cannon E."/>
        </authorList>
    </citation>
    <scope>NUCLEOTIDE SEQUENCE [LARGE SCALE GENOMIC DNA]</scope>
    <source>
        <strain evidence="2">cv. B73</strain>
    </source>
</reference>
<keyword evidence="3" id="KW-1185">Reference proteome</keyword>
<feature type="signal peptide" evidence="1">
    <location>
        <begin position="1"/>
        <end position="26"/>
    </location>
</feature>
<protein>
    <recommendedName>
        <fullName evidence="4">Secreted protein</fullName>
    </recommendedName>
</protein>
<reference evidence="3" key="1">
    <citation type="journal article" date="2009" name="Science">
        <title>The B73 maize genome: complexity, diversity, and dynamics.</title>
        <authorList>
            <person name="Schnable P.S."/>
            <person name="Ware D."/>
            <person name="Fulton R.S."/>
            <person name="Stein J.C."/>
            <person name="Wei F."/>
            <person name="Pasternak S."/>
            <person name="Liang C."/>
            <person name="Zhang J."/>
            <person name="Fulton L."/>
            <person name="Graves T.A."/>
            <person name="Minx P."/>
            <person name="Reily A.D."/>
            <person name="Courtney L."/>
            <person name="Kruchowski S.S."/>
            <person name="Tomlinson C."/>
            <person name="Strong C."/>
            <person name="Delehaunty K."/>
            <person name="Fronick C."/>
            <person name="Courtney B."/>
            <person name="Rock S.M."/>
            <person name="Belter E."/>
            <person name="Du F."/>
            <person name="Kim K."/>
            <person name="Abbott R.M."/>
            <person name="Cotton M."/>
            <person name="Levy A."/>
            <person name="Marchetto P."/>
            <person name="Ochoa K."/>
            <person name="Jackson S.M."/>
            <person name="Gillam B."/>
            <person name="Chen W."/>
            <person name="Yan L."/>
            <person name="Higginbotham J."/>
            <person name="Cardenas M."/>
            <person name="Waligorski J."/>
            <person name="Applebaum E."/>
            <person name="Phelps L."/>
            <person name="Falcone J."/>
            <person name="Kanchi K."/>
            <person name="Thane T."/>
            <person name="Scimone A."/>
            <person name="Thane N."/>
            <person name="Henke J."/>
            <person name="Wang T."/>
            <person name="Ruppert J."/>
            <person name="Shah N."/>
            <person name="Rotter K."/>
            <person name="Hodges J."/>
            <person name="Ingenthron E."/>
            <person name="Cordes M."/>
            <person name="Kohlberg S."/>
            <person name="Sgro J."/>
            <person name="Delgado B."/>
            <person name="Mead K."/>
            <person name="Chinwalla A."/>
            <person name="Leonard S."/>
            <person name="Crouse K."/>
            <person name="Collura K."/>
            <person name="Kudrna D."/>
            <person name="Currie J."/>
            <person name="He R."/>
            <person name="Angelova A."/>
            <person name="Rajasekar S."/>
            <person name="Mueller T."/>
            <person name="Lomeli R."/>
            <person name="Scara G."/>
            <person name="Ko A."/>
            <person name="Delaney K."/>
            <person name="Wissotski M."/>
            <person name="Lopez G."/>
            <person name="Campos D."/>
            <person name="Braidotti M."/>
            <person name="Ashley E."/>
            <person name="Golser W."/>
            <person name="Kim H."/>
            <person name="Lee S."/>
            <person name="Lin J."/>
            <person name="Dujmic Z."/>
            <person name="Kim W."/>
            <person name="Talag J."/>
            <person name="Zuccolo A."/>
            <person name="Fan C."/>
            <person name="Sebastian A."/>
            <person name="Kramer M."/>
            <person name="Spiegel L."/>
            <person name="Nascimento L."/>
            <person name="Zutavern T."/>
            <person name="Miller B."/>
            <person name="Ambroise C."/>
            <person name="Muller S."/>
            <person name="Spooner W."/>
            <person name="Narechania A."/>
            <person name="Ren L."/>
            <person name="Wei S."/>
            <person name="Kumari S."/>
            <person name="Faga B."/>
            <person name="Levy M.J."/>
            <person name="McMahan L."/>
            <person name="Van Buren P."/>
            <person name="Vaughn M.W."/>
            <person name="Ying K."/>
            <person name="Yeh C.-T."/>
            <person name="Emrich S.J."/>
            <person name="Jia Y."/>
            <person name="Kalyanaraman A."/>
            <person name="Hsia A.-P."/>
            <person name="Barbazuk W.B."/>
            <person name="Baucom R.S."/>
            <person name="Brutnell T.P."/>
            <person name="Carpita N.C."/>
            <person name="Chaparro C."/>
            <person name="Chia J.-M."/>
            <person name="Deragon J.-M."/>
            <person name="Estill J.C."/>
            <person name="Fu Y."/>
            <person name="Jeddeloh J.A."/>
            <person name="Han Y."/>
            <person name="Lee H."/>
            <person name="Li P."/>
            <person name="Lisch D.R."/>
            <person name="Liu S."/>
            <person name="Liu Z."/>
            <person name="Nagel D.H."/>
            <person name="McCann M.C."/>
            <person name="SanMiguel P."/>
            <person name="Myers A.M."/>
            <person name="Nettleton D."/>
            <person name="Nguyen J."/>
            <person name="Penning B.W."/>
            <person name="Ponnala L."/>
            <person name="Schneider K.L."/>
            <person name="Schwartz D.C."/>
            <person name="Sharma A."/>
            <person name="Soderlund C."/>
            <person name="Springer N.M."/>
            <person name="Sun Q."/>
            <person name="Wang H."/>
            <person name="Waterman M."/>
            <person name="Westerman R."/>
            <person name="Wolfgruber T.K."/>
            <person name="Yang L."/>
            <person name="Yu Y."/>
            <person name="Zhang L."/>
            <person name="Zhou S."/>
            <person name="Zhu Q."/>
            <person name="Bennetzen J.L."/>
            <person name="Dawe R.K."/>
            <person name="Jiang J."/>
            <person name="Jiang N."/>
            <person name="Presting G.G."/>
            <person name="Wessler S.R."/>
            <person name="Aluru S."/>
            <person name="Martienssen R.A."/>
            <person name="Clifton S.W."/>
            <person name="McCombie W.R."/>
            <person name="Wing R.A."/>
            <person name="Wilson R.K."/>
        </authorList>
    </citation>
    <scope>NUCLEOTIDE SEQUENCE [LARGE SCALE GENOMIC DNA]</scope>
    <source>
        <strain evidence="3">cv. B73</strain>
    </source>
</reference>
<evidence type="ECO:0008006" key="4">
    <source>
        <dbReference type="Google" id="ProtNLM"/>
    </source>
</evidence>
<dbReference type="Proteomes" id="UP000007305">
    <property type="component" value="Chromosome 9"/>
</dbReference>
<organism evidence="2 3">
    <name type="scientific">Zea mays</name>
    <name type="common">Maize</name>
    <dbReference type="NCBI Taxonomy" id="4577"/>
    <lineage>
        <taxon>Eukaryota</taxon>
        <taxon>Viridiplantae</taxon>
        <taxon>Streptophyta</taxon>
        <taxon>Embryophyta</taxon>
        <taxon>Tracheophyta</taxon>
        <taxon>Spermatophyta</taxon>
        <taxon>Magnoliopsida</taxon>
        <taxon>Liliopsida</taxon>
        <taxon>Poales</taxon>
        <taxon>Poaceae</taxon>
        <taxon>PACMAD clade</taxon>
        <taxon>Panicoideae</taxon>
        <taxon>Andropogonodae</taxon>
        <taxon>Andropogoneae</taxon>
        <taxon>Tripsacinae</taxon>
        <taxon>Zea</taxon>
    </lineage>
</organism>
<name>A0A804R7J2_MAIZE</name>
<reference evidence="2" key="3">
    <citation type="submission" date="2021-05" db="UniProtKB">
        <authorList>
            <consortium name="EnsemblPlants"/>
        </authorList>
    </citation>
    <scope>IDENTIFICATION</scope>
    <source>
        <strain evidence="2">cv. B73</strain>
    </source>
</reference>
<evidence type="ECO:0000256" key="1">
    <source>
        <dbReference type="SAM" id="SignalP"/>
    </source>
</evidence>
<keyword evidence="1" id="KW-0732">Signal</keyword>
<proteinExistence type="predicted"/>
<dbReference type="Gramene" id="Zm00001eb388120_T001">
    <property type="protein sequence ID" value="Zm00001eb388120_P001"/>
    <property type="gene ID" value="Zm00001eb388120"/>
</dbReference>
<evidence type="ECO:0000313" key="2">
    <source>
        <dbReference type="EnsemblPlants" id="Zm00001eb388120_P001"/>
    </source>
</evidence>